<proteinExistence type="predicted"/>
<dbReference type="EMBL" id="CADIJQ010000003">
    <property type="protein sequence ID" value="CAB3697916.1"/>
    <property type="molecule type" value="Genomic_DNA"/>
</dbReference>
<gene>
    <name evidence="2" type="ORF">LMG3441_02386</name>
</gene>
<dbReference type="Proteomes" id="UP000494269">
    <property type="component" value="Unassembled WGS sequence"/>
</dbReference>
<accession>A0A6S7B4Q5</accession>
<feature type="transmembrane region" description="Helical" evidence="1">
    <location>
        <begin position="20"/>
        <end position="38"/>
    </location>
</feature>
<dbReference type="RefSeq" id="WP_254600541.1">
    <property type="nucleotide sequence ID" value="NZ_CADIJQ010000003.1"/>
</dbReference>
<keyword evidence="3" id="KW-1185">Reference proteome</keyword>
<name>A0A6S7B4Q5_9BURK</name>
<organism evidence="2 3">
    <name type="scientific">Achromobacter kerstersii</name>
    <dbReference type="NCBI Taxonomy" id="1353890"/>
    <lineage>
        <taxon>Bacteria</taxon>
        <taxon>Pseudomonadati</taxon>
        <taxon>Pseudomonadota</taxon>
        <taxon>Betaproteobacteria</taxon>
        <taxon>Burkholderiales</taxon>
        <taxon>Alcaligenaceae</taxon>
        <taxon>Achromobacter</taxon>
    </lineage>
</organism>
<keyword evidence="1" id="KW-0472">Membrane</keyword>
<evidence type="ECO:0000313" key="2">
    <source>
        <dbReference type="EMBL" id="CAB3697916.1"/>
    </source>
</evidence>
<evidence type="ECO:0000313" key="3">
    <source>
        <dbReference type="Proteomes" id="UP000494269"/>
    </source>
</evidence>
<reference evidence="2 3" key="1">
    <citation type="submission" date="2020-04" db="EMBL/GenBank/DDBJ databases">
        <authorList>
            <person name="De Canck E."/>
        </authorList>
    </citation>
    <scope>NUCLEOTIDE SEQUENCE [LARGE SCALE GENOMIC DNA]</scope>
    <source>
        <strain evidence="2 3">LMG 3441</strain>
    </source>
</reference>
<dbReference type="AlphaFoldDB" id="A0A6S7B4Q5"/>
<keyword evidence="1" id="KW-0812">Transmembrane</keyword>
<sequence>MSTYSQAKSRRDQRAVVRHVCLPMLMSGLAGIAMPAFAGPADLAAHALPNGDPGKAMLSRLRFPPGSSHVLLADQLWLHGYPAQVVVFDTPATAPDLIRMLSAQQPALADLNVLPGQLILSGRIGDEQWVAQMQRTHDGRTVGSISSMRLAPASNLPASLPTPSWLPAGARLHLDVVVMDAGVRVSERIWRHALPPARLAPLVQAGLLRDGWRRQSEEGAVQSWARRNDRMQISVMPLETGSGLRVMGWAS</sequence>
<keyword evidence="1" id="KW-1133">Transmembrane helix</keyword>
<protein>
    <submittedName>
        <fullName evidence="2">Uncharacterized protein</fullName>
    </submittedName>
</protein>
<evidence type="ECO:0000256" key="1">
    <source>
        <dbReference type="SAM" id="Phobius"/>
    </source>
</evidence>